<evidence type="ECO:0000313" key="3">
    <source>
        <dbReference type="EMBL" id="CEG45762.1"/>
    </source>
</evidence>
<name>A0A0P1AUW6_PLAHL</name>
<sequence>MCSRSFTALAATALILIDTTDAHSYMSDPMPTWNVNFPSPSFAGLIDGQKYLPVPDGMSYATDPELITKAYWIAFEASKYTSLKDFADQTMELQTLPPFGKASPECGHSIVNGTARELPDKVKWLAFGLSHQGPCEIWCDKKLAFMDKNCALNYPQDPALLPYDIKICIGAKMMQAYWIALHGLPWQLYLNCVPLKSDGTSAGSSDSPAYSPSKPVAPSTPPASPSTPPASPPTPPAAPPAPPASPPTPPTSPPTPPASPPTPPSPPPTPPSSPPSTPPDDTPEASTGSNDSTPTTPTETPDTSDTEDSEETESEVTPTISTTITDPPTAEHTKCTRRRK</sequence>
<feature type="compositionally biased region" description="Pro residues" evidence="1">
    <location>
        <begin position="218"/>
        <end position="280"/>
    </location>
</feature>
<accession>A0A0P1AUW6</accession>
<feature type="compositionally biased region" description="Acidic residues" evidence="1">
    <location>
        <begin position="302"/>
        <end position="314"/>
    </location>
</feature>
<protein>
    <recommendedName>
        <fullName evidence="5">RxLR-like protein</fullName>
    </recommendedName>
</protein>
<dbReference type="RefSeq" id="XP_024582131.1">
    <property type="nucleotide sequence ID" value="XM_024716542.1"/>
</dbReference>
<evidence type="ECO:0008006" key="5">
    <source>
        <dbReference type="Google" id="ProtNLM"/>
    </source>
</evidence>
<dbReference type="OMA" id="WQLYLNC"/>
<feature type="region of interest" description="Disordered" evidence="1">
    <location>
        <begin position="198"/>
        <end position="340"/>
    </location>
</feature>
<evidence type="ECO:0000256" key="2">
    <source>
        <dbReference type="SAM" id="SignalP"/>
    </source>
</evidence>
<feature type="signal peptide" evidence="2">
    <location>
        <begin position="1"/>
        <end position="22"/>
    </location>
</feature>
<keyword evidence="4" id="KW-1185">Reference proteome</keyword>
<feature type="compositionally biased region" description="Low complexity" evidence="1">
    <location>
        <begin position="315"/>
        <end position="328"/>
    </location>
</feature>
<dbReference type="PRINTS" id="PR01217">
    <property type="entry name" value="PRICHEXTENSN"/>
</dbReference>
<dbReference type="GeneID" id="36397092"/>
<evidence type="ECO:0000256" key="1">
    <source>
        <dbReference type="SAM" id="MobiDB-lite"/>
    </source>
</evidence>
<dbReference type="Proteomes" id="UP000054928">
    <property type="component" value="Unassembled WGS sequence"/>
</dbReference>
<dbReference type="EMBL" id="CCYD01001640">
    <property type="protein sequence ID" value="CEG45762.1"/>
    <property type="molecule type" value="Genomic_DNA"/>
</dbReference>
<dbReference type="STRING" id="4781.A0A0P1AUW6"/>
<dbReference type="AlphaFoldDB" id="A0A0P1AUW6"/>
<reference evidence="4" key="1">
    <citation type="submission" date="2014-09" db="EMBL/GenBank/DDBJ databases">
        <authorList>
            <person name="Sharma Rahul"/>
            <person name="Thines Marco"/>
        </authorList>
    </citation>
    <scope>NUCLEOTIDE SEQUENCE [LARGE SCALE GENOMIC DNA]</scope>
</reference>
<dbReference type="OrthoDB" id="163361at2759"/>
<feature type="compositionally biased region" description="Polar residues" evidence="1">
    <location>
        <begin position="198"/>
        <end position="210"/>
    </location>
</feature>
<organism evidence="3 4">
    <name type="scientific">Plasmopara halstedii</name>
    <name type="common">Downy mildew of sunflower</name>
    <dbReference type="NCBI Taxonomy" id="4781"/>
    <lineage>
        <taxon>Eukaryota</taxon>
        <taxon>Sar</taxon>
        <taxon>Stramenopiles</taxon>
        <taxon>Oomycota</taxon>
        <taxon>Peronosporomycetes</taxon>
        <taxon>Peronosporales</taxon>
        <taxon>Peronosporaceae</taxon>
        <taxon>Plasmopara</taxon>
    </lineage>
</organism>
<feature type="chain" id="PRO_5006058946" description="RxLR-like protein" evidence="2">
    <location>
        <begin position="23"/>
        <end position="340"/>
    </location>
</feature>
<proteinExistence type="predicted"/>
<evidence type="ECO:0000313" key="4">
    <source>
        <dbReference type="Proteomes" id="UP000054928"/>
    </source>
</evidence>
<feature type="compositionally biased region" description="Low complexity" evidence="1">
    <location>
        <begin position="291"/>
        <end position="301"/>
    </location>
</feature>
<keyword evidence="2" id="KW-0732">Signal</keyword>